<dbReference type="EMBL" id="AP027151">
    <property type="protein sequence ID" value="BDV43873.1"/>
    <property type="molecule type" value="Genomic_DNA"/>
</dbReference>
<keyword evidence="2" id="KW-1185">Reference proteome</keyword>
<name>A0ABN6VUA2_9BACT</name>
<dbReference type="Proteomes" id="UP001317705">
    <property type="component" value="Chromosome"/>
</dbReference>
<gene>
    <name evidence="1" type="ORF">GURASL_27960</name>
</gene>
<sequence>MYSIDIDRQKYTVIAEKEVEAGRHYRKEALCADAAGKMYLLWTEREQTSAIVSGTFQLVGRHFIAELTDLQAENWKTNRFDDERVTLKGSELTINLNINALS</sequence>
<accession>A0ABN6VUA2</accession>
<reference evidence="1 2" key="1">
    <citation type="submission" date="2022-12" db="EMBL/GenBank/DDBJ databases">
        <title>Polyphasic characterization of Geotalea uranireducens NIT-SL11 newly isolated from a complex of sewage sludge and microbially reduced graphene oxide.</title>
        <authorList>
            <person name="Xie L."/>
            <person name="Yoshida N."/>
            <person name="Meng L."/>
        </authorList>
    </citation>
    <scope>NUCLEOTIDE SEQUENCE [LARGE SCALE GENOMIC DNA]</scope>
    <source>
        <strain evidence="1 2">NIT-SL11</strain>
    </source>
</reference>
<organism evidence="1 2">
    <name type="scientific">Geotalea uraniireducens</name>
    <dbReference type="NCBI Taxonomy" id="351604"/>
    <lineage>
        <taxon>Bacteria</taxon>
        <taxon>Pseudomonadati</taxon>
        <taxon>Thermodesulfobacteriota</taxon>
        <taxon>Desulfuromonadia</taxon>
        <taxon>Geobacterales</taxon>
        <taxon>Geobacteraceae</taxon>
        <taxon>Geotalea</taxon>
    </lineage>
</organism>
<dbReference type="RefSeq" id="WP_281999994.1">
    <property type="nucleotide sequence ID" value="NZ_AP027151.1"/>
</dbReference>
<evidence type="ECO:0000313" key="2">
    <source>
        <dbReference type="Proteomes" id="UP001317705"/>
    </source>
</evidence>
<protein>
    <submittedName>
        <fullName evidence="1">Uncharacterized protein</fullName>
    </submittedName>
</protein>
<proteinExistence type="predicted"/>
<evidence type="ECO:0000313" key="1">
    <source>
        <dbReference type="EMBL" id="BDV43873.1"/>
    </source>
</evidence>